<keyword evidence="4" id="KW-0472">Membrane</keyword>
<feature type="transmembrane region" description="Helical" evidence="4">
    <location>
        <begin position="209"/>
        <end position="230"/>
    </location>
</feature>
<feature type="transmembrane region" description="Helical" evidence="4">
    <location>
        <begin position="151"/>
        <end position="172"/>
    </location>
</feature>
<dbReference type="InterPro" id="IPR001045">
    <property type="entry name" value="Spermi_synthase"/>
</dbReference>
<dbReference type="CDD" id="cd02440">
    <property type="entry name" value="AdoMet_MTases"/>
    <property type="match status" value="1"/>
</dbReference>
<dbReference type="HAMAP" id="MF_00198">
    <property type="entry name" value="Spermidine_synth"/>
    <property type="match status" value="1"/>
</dbReference>
<dbReference type="NCBIfam" id="NF037959">
    <property type="entry name" value="MFS_SpdSyn"/>
    <property type="match status" value="1"/>
</dbReference>
<keyword evidence="4" id="KW-0745">Spermidine biosynthesis</keyword>
<dbReference type="SUPFAM" id="SSF103473">
    <property type="entry name" value="MFS general substrate transporter"/>
    <property type="match status" value="1"/>
</dbReference>
<dbReference type="STRING" id="1072256.CUTER_08575"/>
<accession>A0A0G3HKS4</accession>
<dbReference type="InterPro" id="IPR030374">
    <property type="entry name" value="PABS"/>
</dbReference>
<feature type="binding site" evidence="4">
    <location>
        <position position="304"/>
    </location>
    <ligand>
        <name>spermidine</name>
        <dbReference type="ChEBI" id="CHEBI:57834"/>
    </ligand>
</feature>
<keyword evidence="8" id="KW-1185">Reference proteome</keyword>
<gene>
    <name evidence="4 7" type="primary">speE</name>
    <name evidence="7" type="ORF">CUTER_08575</name>
</gene>
<reference evidence="8" key="2">
    <citation type="submission" date="2015-05" db="EMBL/GenBank/DDBJ databases">
        <title>Complete genome sequence of Corynebacterium uterequi DSM 45634, isolated from the uterus of a maiden mare.</title>
        <authorList>
            <person name="Ruckert C."/>
            <person name="Albersmeier A."/>
            <person name="Winkler A."/>
            <person name="Tauch A."/>
        </authorList>
    </citation>
    <scope>NUCLEOTIDE SEQUENCE [LARGE SCALE GENOMIC DNA]</scope>
    <source>
        <strain evidence="8">DSM 45634</strain>
    </source>
</reference>
<feature type="binding site" evidence="4">
    <location>
        <position position="384"/>
    </location>
    <ligand>
        <name>S-methyl-5'-thioadenosine</name>
        <dbReference type="ChEBI" id="CHEBI:17509"/>
    </ligand>
</feature>
<dbReference type="NCBIfam" id="NF002956">
    <property type="entry name" value="PRK03612.1"/>
    <property type="match status" value="1"/>
</dbReference>
<keyword evidence="3 4" id="KW-0620">Polyamine biosynthesis</keyword>
<evidence type="ECO:0000313" key="8">
    <source>
        <dbReference type="Proteomes" id="UP000035548"/>
    </source>
</evidence>
<feature type="binding site" evidence="4">
    <location>
        <position position="252"/>
    </location>
    <ligand>
        <name>S-methyl-5'-thioadenosine</name>
        <dbReference type="ChEBI" id="CHEBI:17509"/>
    </ligand>
</feature>
<evidence type="ECO:0000256" key="5">
    <source>
        <dbReference type="PROSITE-ProRule" id="PRU00354"/>
    </source>
</evidence>
<evidence type="ECO:0000259" key="6">
    <source>
        <dbReference type="PROSITE" id="PS51006"/>
    </source>
</evidence>
<comment type="subcellular location">
    <subcellularLocation>
        <location evidence="4">Cell membrane</location>
        <topology evidence="4">Multi-pass membrane protein</topology>
    </subcellularLocation>
</comment>
<sequence>MSDLVPIPRRWTWLLLISVAICAACGLIYELALLTLSTSVNGGSVVETSLIVAGYVAALGLGALAAKPFLDRPASTFLLVEAALGLVGGTSALVMYEVFVSAGNATAITVGLTIAIGLLVGAEVPLLMTLIQAGRVTDARGTGSLLSTLNFADYLGALIGGLAWPFLLLPVLGMVRGTLAAGFVNIAAALFAALVLLNGSLPRRWLRGCVAALLGAGVVLAGLVVVSPSLTNAAQQRLYADPIIYSQQSDYQSIVVTQRGHDRRLFLDGGLQYSTRDEYRYTEALVYPAITAETSSVLIIGGGDGLAARELVRMDIDVTMVELDPLMIDVASTLLREDNAGALQDPRVTVIIDDALTWLREHSGHSGQGRFDAVIVDLPDPDSPVLARLYSQEFYTLARQQLTPKGRMVVQSSSPFATPKVYSRIVSTVAAAGCAQTTPYHVHVPTFGDWGFTLCAPAGTPLDVPERAGSLHFLDDATLAAAGVFGRDNVPKVVEPSTIIEPRILDDVRAGYRDA</sequence>
<evidence type="ECO:0000256" key="4">
    <source>
        <dbReference type="HAMAP-Rule" id="MF_00198"/>
    </source>
</evidence>
<dbReference type="Gene3D" id="3.40.50.150">
    <property type="entry name" value="Vaccinia Virus protein VP39"/>
    <property type="match status" value="1"/>
</dbReference>
<dbReference type="InterPro" id="IPR029063">
    <property type="entry name" value="SAM-dependent_MTases_sf"/>
</dbReference>
<evidence type="ECO:0000256" key="2">
    <source>
        <dbReference type="ARBA" id="ARBA00022679"/>
    </source>
</evidence>
<keyword evidence="2 4" id="KW-0808">Transferase</keyword>
<reference evidence="7 8" key="1">
    <citation type="journal article" date="2015" name="Genome Announc.">
        <title>Virulence Factor Genes Detected in the Complete Genome Sequence of Corynebacterium uterequi DSM 45634, Isolated from the Uterus of a Maiden Mare.</title>
        <authorList>
            <person name="Ruckert C."/>
            <person name="Kriete M."/>
            <person name="Jaenicke S."/>
            <person name="Winkler A."/>
            <person name="Tauch A."/>
        </authorList>
    </citation>
    <scope>NUCLEOTIDE SEQUENCE [LARGE SCALE GENOMIC DNA]</scope>
    <source>
        <strain evidence="7 8">DSM 45634</strain>
    </source>
</reference>
<comment type="caution">
    <text evidence="4">Lacks conserved residue(s) required for the propagation of feature annotation.</text>
</comment>
<dbReference type="PROSITE" id="PS01330">
    <property type="entry name" value="PABS_1"/>
    <property type="match status" value="1"/>
</dbReference>
<name>A0A0G3HKS4_9CORY</name>
<feature type="transmembrane region" description="Helical" evidence="4">
    <location>
        <begin position="12"/>
        <end position="36"/>
    </location>
</feature>
<feature type="transmembrane region" description="Helical" evidence="4">
    <location>
        <begin position="48"/>
        <end position="66"/>
    </location>
</feature>
<feature type="binding site" evidence="4">
    <location>
        <begin position="354"/>
        <end position="355"/>
    </location>
    <ligand>
        <name>S-methyl-5'-thioadenosine</name>
        <dbReference type="ChEBI" id="CHEBI:17509"/>
    </ligand>
</feature>
<dbReference type="Pfam" id="PF01564">
    <property type="entry name" value="Spermine_synth"/>
    <property type="match status" value="1"/>
</dbReference>
<feature type="domain" description="PABS" evidence="6">
    <location>
        <begin position="216"/>
        <end position="457"/>
    </location>
</feature>
<feature type="binding site" evidence="4">
    <location>
        <position position="322"/>
    </location>
    <ligand>
        <name>S-methyl-5'-thioadenosine</name>
        <dbReference type="ChEBI" id="CHEBI:17509"/>
    </ligand>
</feature>
<evidence type="ECO:0000256" key="1">
    <source>
        <dbReference type="ARBA" id="ARBA00007867"/>
    </source>
</evidence>
<keyword evidence="4" id="KW-0812">Transmembrane</keyword>
<feature type="active site" description="Proton acceptor" evidence="4 5">
    <location>
        <position position="377"/>
    </location>
</feature>
<feature type="transmembrane region" description="Helical" evidence="4">
    <location>
        <begin position="78"/>
        <end position="99"/>
    </location>
</feature>
<dbReference type="OrthoDB" id="9793120at2"/>
<dbReference type="KEGG" id="cut:CUTER_08575"/>
<dbReference type="GO" id="GO:0004766">
    <property type="term" value="F:spermidine synthase activity"/>
    <property type="evidence" value="ECO:0007669"/>
    <property type="project" value="UniProtKB-UniRule"/>
</dbReference>
<dbReference type="PANTHER" id="PTHR43317:SF1">
    <property type="entry name" value="THERMOSPERMINE SYNTHASE ACAULIS5"/>
    <property type="match status" value="1"/>
</dbReference>
<dbReference type="SUPFAM" id="SSF53335">
    <property type="entry name" value="S-adenosyl-L-methionine-dependent methyltransferases"/>
    <property type="match status" value="1"/>
</dbReference>
<proteinExistence type="inferred from homology"/>
<comment type="pathway">
    <text evidence="4">Amine and polyamine biosynthesis; spermidine biosynthesis; spermidine from putrescine: step 1/1.</text>
</comment>
<dbReference type="InterPro" id="IPR030373">
    <property type="entry name" value="PABS_CS"/>
</dbReference>
<feature type="transmembrane region" description="Helical" evidence="4">
    <location>
        <begin position="105"/>
        <end position="130"/>
    </location>
</feature>
<keyword evidence="4" id="KW-1133">Transmembrane helix</keyword>
<protein>
    <recommendedName>
        <fullName evidence="4">Polyamine aminopropyltransferase</fullName>
    </recommendedName>
    <alternativeName>
        <fullName evidence="4">Putrescine aminopropyltransferase</fullName>
        <shortName evidence="4">PAPT</shortName>
    </alternativeName>
    <alternativeName>
        <fullName evidence="4">Spermidine synthase</fullName>
        <shortName evidence="4">SPDS</shortName>
        <shortName evidence="4">SPDSY</shortName>
        <ecNumber evidence="4">2.5.1.16</ecNumber>
    </alternativeName>
</protein>
<comment type="function">
    <text evidence="4">Catalyzes the irreversible transfer of a propylamine group from the amino donor S-adenosylmethioninamine (decarboxy-AdoMet) to putrescine (1,4-diaminobutane) to yield spermidine.</text>
</comment>
<comment type="subunit">
    <text evidence="4">Homodimer or homotetramer.</text>
</comment>
<dbReference type="PATRIC" id="fig|1072256.5.peg.1691"/>
<dbReference type="RefSeq" id="WP_047260054.1">
    <property type="nucleotide sequence ID" value="NZ_CP011546.1"/>
</dbReference>
<dbReference type="AlphaFoldDB" id="A0A0G3HKS4"/>
<dbReference type="GO" id="GO:0010487">
    <property type="term" value="F:thermospermine synthase activity"/>
    <property type="evidence" value="ECO:0007669"/>
    <property type="project" value="UniProtKB-ARBA"/>
</dbReference>
<dbReference type="GO" id="GO:0008295">
    <property type="term" value="P:spermidine biosynthetic process"/>
    <property type="evidence" value="ECO:0007669"/>
    <property type="project" value="UniProtKB-UniRule"/>
</dbReference>
<dbReference type="EMBL" id="CP011546">
    <property type="protein sequence ID" value="AKK11697.1"/>
    <property type="molecule type" value="Genomic_DNA"/>
</dbReference>
<organism evidence="7 8">
    <name type="scientific">Corynebacterium uterequi</name>
    <dbReference type="NCBI Taxonomy" id="1072256"/>
    <lineage>
        <taxon>Bacteria</taxon>
        <taxon>Bacillati</taxon>
        <taxon>Actinomycetota</taxon>
        <taxon>Actinomycetes</taxon>
        <taxon>Mycobacteriales</taxon>
        <taxon>Corynebacteriaceae</taxon>
        <taxon>Corynebacterium</taxon>
    </lineage>
</organism>
<comment type="catalytic activity">
    <reaction evidence="4">
        <text>S-adenosyl 3-(methylsulfanyl)propylamine + putrescine = S-methyl-5'-thioadenosine + spermidine + H(+)</text>
        <dbReference type="Rhea" id="RHEA:12721"/>
        <dbReference type="ChEBI" id="CHEBI:15378"/>
        <dbReference type="ChEBI" id="CHEBI:17509"/>
        <dbReference type="ChEBI" id="CHEBI:57443"/>
        <dbReference type="ChEBI" id="CHEBI:57834"/>
        <dbReference type="ChEBI" id="CHEBI:326268"/>
        <dbReference type="EC" id="2.5.1.16"/>
    </reaction>
</comment>
<feature type="transmembrane region" description="Helical" evidence="4">
    <location>
        <begin position="178"/>
        <end position="197"/>
    </location>
</feature>
<dbReference type="GO" id="GO:0005886">
    <property type="term" value="C:plasma membrane"/>
    <property type="evidence" value="ECO:0007669"/>
    <property type="project" value="UniProtKB-SubCell"/>
</dbReference>
<keyword evidence="4" id="KW-1003">Cell membrane</keyword>
<dbReference type="PANTHER" id="PTHR43317">
    <property type="entry name" value="THERMOSPERMINE SYNTHASE ACAULIS5"/>
    <property type="match status" value="1"/>
</dbReference>
<dbReference type="EC" id="2.5.1.16" evidence="4"/>
<dbReference type="UniPathway" id="UPA00248">
    <property type="reaction ID" value="UER00314"/>
</dbReference>
<comment type="similarity">
    <text evidence="1 4">Belongs to the spermidine/spermine synthase family.</text>
</comment>
<evidence type="ECO:0000313" key="7">
    <source>
        <dbReference type="EMBL" id="AKK11697.1"/>
    </source>
</evidence>
<dbReference type="PROSITE" id="PS51006">
    <property type="entry name" value="PABS_2"/>
    <property type="match status" value="1"/>
</dbReference>
<dbReference type="InterPro" id="IPR036259">
    <property type="entry name" value="MFS_trans_sf"/>
</dbReference>
<evidence type="ECO:0000256" key="3">
    <source>
        <dbReference type="ARBA" id="ARBA00023115"/>
    </source>
</evidence>
<dbReference type="Proteomes" id="UP000035548">
    <property type="component" value="Chromosome"/>
</dbReference>